<dbReference type="AlphaFoldDB" id="K5XT23"/>
<evidence type="ECO:0000313" key="1">
    <source>
        <dbReference type="EMBL" id="EKM78135.1"/>
    </source>
</evidence>
<dbReference type="HOGENOM" id="CLU_2482818_0_0_1"/>
<evidence type="ECO:0000313" key="2">
    <source>
        <dbReference type="Proteomes" id="UP000008493"/>
    </source>
</evidence>
<protein>
    <submittedName>
        <fullName evidence="1">Uncharacterized protein</fullName>
    </submittedName>
</protein>
<organism evidence="1 2">
    <name type="scientific">Agaricus bisporus var. burnettii (strain JB137-S8 / ATCC MYA-4627 / FGSC 10392)</name>
    <name type="common">White button mushroom</name>
    <dbReference type="NCBI Taxonomy" id="597362"/>
    <lineage>
        <taxon>Eukaryota</taxon>
        <taxon>Fungi</taxon>
        <taxon>Dikarya</taxon>
        <taxon>Basidiomycota</taxon>
        <taxon>Agaricomycotina</taxon>
        <taxon>Agaricomycetes</taxon>
        <taxon>Agaricomycetidae</taxon>
        <taxon>Agaricales</taxon>
        <taxon>Agaricineae</taxon>
        <taxon>Agaricaceae</taxon>
        <taxon>Agaricus</taxon>
    </lineage>
</organism>
<gene>
    <name evidence="1" type="ORF">AGABI1DRAFT_86304</name>
</gene>
<dbReference type="Proteomes" id="UP000008493">
    <property type="component" value="Unassembled WGS sequence"/>
</dbReference>
<dbReference type="OMA" id="WMWEISS"/>
<name>K5XT23_AGABU</name>
<dbReference type="InParanoid" id="K5XT23"/>
<dbReference type="KEGG" id="abp:AGABI1DRAFT86304"/>
<proteinExistence type="predicted"/>
<sequence>MASGMMYRLPLDMDSTPWSWLYETVGSVNKVEFGNWMWEISSDILEFHWDLLSHEILYQLQHFRNVRKKSQYVCWIEHDVGYRIQSK</sequence>
<dbReference type="EMBL" id="JH971393">
    <property type="protein sequence ID" value="EKM78135.1"/>
    <property type="molecule type" value="Genomic_DNA"/>
</dbReference>
<reference evidence="2" key="1">
    <citation type="journal article" date="2012" name="Proc. Natl. Acad. Sci. U.S.A.">
        <title>Genome sequence of the button mushroom Agaricus bisporus reveals mechanisms governing adaptation to a humic-rich ecological niche.</title>
        <authorList>
            <person name="Morin E."/>
            <person name="Kohler A."/>
            <person name="Baker A.R."/>
            <person name="Foulongne-Oriol M."/>
            <person name="Lombard V."/>
            <person name="Nagy L.G."/>
            <person name="Ohm R.A."/>
            <person name="Patyshakuliyeva A."/>
            <person name="Brun A."/>
            <person name="Aerts A.L."/>
            <person name="Bailey A.M."/>
            <person name="Billette C."/>
            <person name="Coutinho P.M."/>
            <person name="Deakin G."/>
            <person name="Doddapaneni H."/>
            <person name="Floudas D."/>
            <person name="Grimwood J."/>
            <person name="Hilden K."/>
            <person name="Kuees U."/>
            <person name="LaButti K.M."/>
            <person name="Lapidus A."/>
            <person name="Lindquist E.A."/>
            <person name="Lucas S.M."/>
            <person name="Murat C."/>
            <person name="Riley R.W."/>
            <person name="Salamov A.A."/>
            <person name="Schmutz J."/>
            <person name="Subramanian V."/>
            <person name="Woesten H.A.B."/>
            <person name="Xu J."/>
            <person name="Eastwood D.C."/>
            <person name="Foster G.D."/>
            <person name="Sonnenberg A.S."/>
            <person name="Cullen D."/>
            <person name="de Vries R.P."/>
            <person name="Lundell T."/>
            <person name="Hibbett D.S."/>
            <person name="Henrissat B."/>
            <person name="Burton K.S."/>
            <person name="Kerrigan R.W."/>
            <person name="Challen M.P."/>
            <person name="Grigoriev I.V."/>
            <person name="Martin F."/>
        </authorList>
    </citation>
    <scope>NUCLEOTIDE SEQUENCE [LARGE SCALE GENOMIC DNA]</scope>
    <source>
        <strain evidence="2">JB137-S8 / ATCC MYA-4627 / FGSC 10392</strain>
    </source>
</reference>
<accession>K5XT23</accession>
<dbReference type="RefSeq" id="XP_007331458.1">
    <property type="nucleotide sequence ID" value="XM_007331396.1"/>
</dbReference>
<dbReference type="GeneID" id="18832123"/>
<keyword evidence="2" id="KW-1185">Reference proteome</keyword>